<keyword evidence="3" id="KW-0862">Zinc</keyword>
<dbReference type="Pfam" id="PF04434">
    <property type="entry name" value="SWIM"/>
    <property type="match status" value="1"/>
</dbReference>
<keyword evidence="1" id="KW-0479">Metal-binding</keyword>
<dbReference type="InterPro" id="IPR007527">
    <property type="entry name" value="Znf_SWIM"/>
</dbReference>
<reference evidence="6 7" key="1">
    <citation type="submission" date="2024-04" db="EMBL/GenBank/DDBJ databases">
        <authorList>
            <person name="Fracassetti M."/>
        </authorList>
    </citation>
    <scope>NUCLEOTIDE SEQUENCE [LARGE SCALE GENOMIC DNA]</scope>
</reference>
<dbReference type="GO" id="GO:0008270">
    <property type="term" value="F:zinc ion binding"/>
    <property type="evidence" value="ECO:0007669"/>
    <property type="project" value="UniProtKB-KW"/>
</dbReference>
<dbReference type="PROSITE" id="PS50966">
    <property type="entry name" value="ZF_SWIM"/>
    <property type="match status" value="1"/>
</dbReference>
<dbReference type="InterPro" id="IPR006564">
    <property type="entry name" value="Znf_PMZ"/>
</dbReference>
<name>A0AAV2ELN5_9ROSI</name>
<gene>
    <name evidence="6" type="ORF">LTRI10_LOCUS27912</name>
</gene>
<proteinExistence type="predicted"/>
<evidence type="ECO:0000256" key="3">
    <source>
        <dbReference type="ARBA" id="ARBA00022833"/>
    </source>
</evidence>
<keyword evidence="7" id="KW-1185">Reference proteome</keyword>
<dbReference type="Proteomes" id="UP001497516">
    <property type="component" value="Chromosome 5"/>
</dbReference>
<evidence type="ECO:0000256" key="2">
    <source>
        <dbReference type="ARBA" id="ARBA00022771"/>
    </source>
</evidence>
<evidence type="ECO:0000313" key="7">
    <source>
        <dbReference type="Proteomes" id="UP001497516"/>
    </source>
</evidence>
<organism evidence="6 7">
    <name type="scientific">Linum trigynum</name>
    <dbReference type="NCBI Taxonomy" id="586398"/>
    <lineage>
        <taxon>Eukaryota</taxon>
        <taxon>Viridiplantae</taxon>
        <taxon>Streptophyta</taxon>
        <taxon>Embryophyta</taxon>
        <taxon>Tracheophyta</taxon>
        <taxon>Spermatophyta</taxon>
        <taxon>Magnoliopsida</taxon>
        <taxon>eudicotyledons</taxon>
        <taxon>Gunneridae</taxon>
        <taxon>Pentapetalae</taxon>
        <taxon>rosids</taxon>
        <taxon>fabids</taxon>
        <taxon>Malpighiales</taxon>
        <taxon>Linaceae</taxon>
        <taxon>Linum</taxon>
    </lineage>
</organism>
<evidence type="ECO:0000256" key="4">
    <source>
        <dbReference type="PROSITE-ProRule" id="PRU00325"/>
    </source>
</evidence>
<dbReference type="AlphaFoldDB" id="A0AAV2ELN5"/>
<dbReference type="SMART" id="SM00575">
    <property type="entry name" value="ZnF_PMZ"/>
    <property type="match status" value="1"/>
</dbReference>
<evidence type="ECO:0000259" key="5">
    <source>
        <dbReference type="PROSITE" id="PS50966"/>
    </source>
</evidence>
<keyword evidence="2 4" id="KW-0863">Zinc-finger</keyword>
<feature type="domain" description="SWIM-type" evidence="5">
    <location>
        <begin position="135"/>
        <end position="171"/>
    </location>
</feature>
<accession>A0AAV2ELN5</accession>
<sequence length="190" mass="21646">MKSIREVHSEGEDWLETHPFERWTLHQDEGYRYGITTTNMGECLNGLYVGLRAMPISSIVLHTFFRTVTWFIERYQAAYQMLNAGIYIPKKITDDMKPWSERAKWHKVTLFSRRDSRFAVVTGSGPDSSKGGNAQTGILDAKNGIRECTCGKLQGRHLPCSHAYAAARSVNLNPLILVSPYYKTPYVVRV</sequence>
<evidence type="ECO:0000256" key="1">
    <source>
        <dbReference type="ARBA" id="ARBA00022723"/>
    </source>
</evidence>
<dbReference type="EMBL" id="OZ034818">
    <property type="protein sequence ID" value="CAL1386896.1"/>
    <property type="molecule type" value="Genomic_DNA"/>
</dbReference>
<protein>
    <recommendedName>
        <fullName evidence="5">SWIM-type domain-containing protein</fullName>
    </recommendedName>
</protein>
<evidence type="ECO:0000313" key="6">
    <source>
        <dbReference type="EMBL" id="CAL1386896.1"/>
    </source>
</evidence>